<dbReference type="Gene3D" id="1.25.40.10">
    <property type="entry name" value="Tetratricopeptide repeat domain"/>
    <property type="match status" value="1"/>
</dbReference>
<name>A0A6I1DZV4_9FLAO</name>
<organism evidence="7 8">
    <name type="scientific">Flagellimonas olearia</name>
    <dbReference type="NCBI Taxonomy" id="552546"/>
    <lineage>
        <taxon>Bacteria</taxon>
        <taxon>Pseudomonadati</taxon>
        <taxon>Bacteroidota</taxon>
        <taxon>Flavobacteriia</taxon>
        <taxon>Flavobacteriales</taxon>
        <taxon>Flavobacteriaceae</taxon>
        <taxon>Flagellimonas</taxon>
    </lineage>
</organism>
<dbReference type="EMBL" id="WELG01000002">
    <property type="protein sequence ID" value="KAB7528873.1"/>
    <property type="molecule type" value="Genomic_DNA"/>
</dbReference>
<evidence type="ECO:0000256" key="5">
    <source>
        <dbReference type="SAM" id="Phobius"/>
    </source>
</evidence>
<protein>
    <recommendedName>
        <fullName evidence="6">O-antigen ligase-related domain-containing protein</fullName>
    </recommendedName>
</protein>
<feature type="transmembrane region" description="Helical" evidence="5">
    <location>
        <begin position="229"/>
        <end position="245"/>
    </location>
</feature>
<feature type="transmembrane region" description="Helical" evidence="5">
    <location>
        <begin position="266"/>
        <end position="285"/>
    </location>
</feature>
<proteinExistence type="predicted"/>
<evidence type="ECO:0000259" key="6">
    <source>
        <dbReference type="Pfam" id="PF04932"/>
    </source>
</evidence>
<dbReference type="SUPFAM" id="SSF48452">
    <property type="entry name" value="TPR-like"/>
    <property type="match status" value="1"/>
</dbReference>
<evidence type="ECO:0000313" key="8">
    <source>
        <dbReference type="Proteomes" id="UP000429785"/>
    </source>
</evidence>
<evidence type="ECO:0000313" key="7">
    <source>
        <dbReference type="EMBL" id="KAB7528873.1"/>
    </source>
</evidence>
<evidence type="ECO:0000256" key="1">
    <source>
        <dbReference type="ARBA" id="ARBA00004141"/>
    </source>
</evidence>
<evidence type="ECO:0000256" key="4">
    <source>
        <dbReference type="ARBA" id="ARBA00023136"/>
    </source>
</evidence>
<feature type="transmembrane region" description="Helical" evidence="5">
    <location>
        <begin position="162"/>
        <end position="179"/>
    </location>
</feature>
<reference evidence="7 8" key="1">
    <citation type="submission" date="2019-10" db="EMBL/GenBank/DDBJ databases">
        <title>Muricauda olearia CL-SS4 JCM15563 genome.</title>
        <authorList>
            <person name="Liu L."/>
        </authorList>
    </citation>
    <scope>NUCLEOTIDE SEQUENCE [LARGE SCALE GENOMIC DNA]</scope>
    <source>
        <strain evidence="7 8">CL-SS4</strain>
    </source>
</reference>
<keyword evidence="2 5" id="KW-0812">Transmembrane</keyword>
<feature type="transmembrane region" description="Helical" evidence="5">
    <location>
        <begin position="199"/>
        <end position="223"/>
    </location>
</feature>
<evidence type="ECO:0000256" key="3">
    <source>
        <dbReference type="ARBA" id="ARBA00022989"/>
    </source>
</evidence>
<feature type="transmembrane region" description="Helical" evidence="5">
    <location>
        <begin position="93"/>
        <end position="110"/>
    </location>
</feature>
<feature type="domain" description="O-antigen ligase-related" evidence="6">
    <location>
        <begin position="215"/>
        <end position="367"/>
    </location>
</feature>
<keyword evidence="4 5" id="KW-0472">Membrane</keyword>
<feature type="transmembrane region" description="Helical" evidence="5">
    <location>
        <begin position="39"/>
        <end position="57"/>
    </location>
</feature>
<dbReference type="GO" id="GO:0016020">
    <property type="term" value="C:membrane"/>
    <property type="evidence" value="ECO:0007669"/>
    <property type="project" value="UniProtKB-SubCell"/>
</dbReference>
<keyword evidence="3 5" id="KW-1133">Transmembrane helix</keyword>
<dbReference type="InterPro" id="IPR007016">
    <property type="entry name" value="O-antigen_ligase-rel_domated"/>
</dbReference>
<evidence type="ECO:0000256" key="2">
    <source>
        <dbReference type="ARBA" id="ARBA00022692"/>
    </source>
</evidence>
<dbReference type="AlphaFoldDB" id="A0A6I1DZV4"/>
<dbReference type="PANTHER" id="PTHR37422">
    <property type="entry name" value="TEICHURONIC ACID BIOSYNTHESIS PROTEIN TUAE"/>
    <property type="match status" value="1"/>
</dbReference>
<feature type="transmembrane region" description="Helical" evidence="5">
    <location>
        <begin position="117"/>
        <end position="142"/>
    </location>
</feature>
<dbReference type="Pfam" id="PF04932">
    <property type="entry name" value="Wzy_C"/>
    <property type="match status" value="1"/>
</dbReference>
<comment type="subcellular location">
    <subcellularLocation>
        <location evidence="1">Membrane</location>
        <topology evidence="1">Multi-pass membrane protein</topology>
    </subcellularLocation>
</comment>
<dbReference type="PANTHER" id="PTHR37422:SF13">
    <property type="entry name" value="LIPOPOLYSACCHARIDE BIOSYNTHESIS PROTEIN PA4999-RELATED"/>
    <property type="match status" value="1"/>
</dbReference>
<feature type="transmembrane region" description="Helical" evidence="5">
    <location>
        <begin position="351"/>
        <end position="374"/>
    </location>
</feature>
<sequence>MNNTIQYLLLAILISIFSFLPFANSSAYADPTIVSKTLFFVYGLILLSIPFVWFVFFAKANNRFQVSRIDLCLWVWLCYVVLNRYLFQSHYGFSIRFIELIGLSFLYIVIRTIPLRLYGILLLAIIASGLLQAIYGIVQLTFLPPTDTKFGIVGSFFNPGPYAGFLASVWPLALGCYLFKKEIVSELKKTFGPTKVEVFGLKVATYAFNHLSWIGLLTILIVLPSTRSRAAWLAVLTSSLLLILIKIFQVKKIRTWKSIPKYQLRAIILSTLIISGVGLFALYHYKSNSANGRILVWEVCADMIKKAPALGVGFDRFGAHYMDFQANYFEAHINSGSMGLADDVRYPYNEILQIVVENGFLGLLPFVAILFFLVTLPGKAGTIGQMFKGVLLSIFIFGLFSYPSHILPIKAIGVVSLAFLSSKDIHPFYIQIKRKLPSWATKSTKVALGVGILLLTIQLIRYTKTLELGYKNWKRALVQYDYAQYSSSVDLFGSASSKVLHTHGDFLMQYGKALVMSKDYEKGLITLKQSQRYLNNTITQIALGDAYKALGHFTEAEMAYALASKMVPSRHYPQYLMVKLYQDTGEYDKARKAALTFLSKPVKIPSKAIREMTNEINEIINEMENKSRI</sequence>
<dbReference type="Proteomes" id="UP000429785">
    <property type="component" value="Unassembled WGS sequence"/>
</dbReference>
<gene>
    <name evidence="7" type="ORF">F8C76_13560</name>
</gene>
<dbReference type="InterPro" id="IPR051533">
    <property type="entry name" value="WaaL-like"/>
</dbReference>
<feature type="transmembrane region" description="Helical" evidence="5">
    <location>
        <begin position="69"/>
        <end position="87"/>
    </location>
</feature>
<comment type="caution">
    <text evidence="7">The sequence shown here is derived from an EMBL/GenBank/DDBJ whole genome shotgun (WGS) entry which is preliminary data.</text>
</comment>
<dbReference type="OrthoDB" id="1454576at2"/>
<accession>A0A6I1DZV4</accession>
<dbReference type="InterPro" id="IPR011990">
    <property type="entry name" value="TPR-like_helical_dom_sf"/>
</dbReference>
<feature type="transmembrane region" description="Helical" evidence="5">
    <location>
        <begin position="386"/>
        <end position="402"/>
    </location>
</feature>